<name>A0A850PWK5_9MYCO</name>
<gene>
    <name evidence="1" type="ORF">HLY00_4555</name>
</gene>
<dbReference type="EMBL" id="JABFYL010000045">
    <property type="protein sequence ID" value="NVN52843.1"/>
    <property type="molecule type" value="Genomic_DNA"/>
</dbReference>
<accession>A0A850PWK5</accession>
<keyword evidence="2" id="KW-1185">Reference proteome</keyword>
<evidence type="ECO:0008006" key="3">
    <source>
        <dbReference type="Google" id="ProtNLM"/>
    </source>
</evidence>
<reference evidence="1 2" key="1">
    <citation type="submission" date="2020-05" db="EMBL/GenBank/DDBJ databases">
        <title>Draft genome sequence of Mycobacterium hippocampi DL, isolated from European seabass, Dicentrarchus labrax, reared in fish farms.</title>
        <authorList>
            <person name="Stathopoulou P."/>
            <person name="Asimakis E."/>
            <person name="Tzokas K."/>
            <person name="Batargias C."/>
            <person name="Tsiamis G."/>
        </authorList>
    </citation>
    <scope>NUCLEOTIDE SEQUENCE [LARGE SCALE GENOMIC DNA]</scope>
    <source>
        <strain evidence="1 2">DL</strain>
    </source>
</reference>
<dbReference type="RefSeq" id="WP_178361057.1">
    <property type="nucleotide sequence ID" value="NZ_JABFYL010000045.1"/>
</dbReference>
<sequence>MGEPVIGTEAVADGIVTSHGLRRRYRPIYPNVHAPEGNLTLRDRTIGAWLWSQRTGIVTGLAAAALHGSRWVDDDIDIELIFNCTRPPRGIIARNERIGSDEWQQLAGMPIATPARTAFDLGRFRTHDALGRLDALMRVQPYPVDDVMLLTKRYKGARGVARLKAVLPFVDGGSMSLPESWWRKLVIDAGFPVPTTQIPVFDEHGLPLRVLDFGWENFKVALEYDGDQHQSDRAQYLKDRRVLPKLAQLGWHVRTVVKEDNPVHVIEELRDAMTQRGWRGRITIPRYAYRDAHAETALSALKYA</sequence>
<dbReference type="SUPFAM" id="SSF52980">
    <property type="entry name" value="Restriction endonuclease-like"/>
    <property type="match status" value="1"/>
</dbReference>
<evidence type="ECO:0000313" key="1">
    <source>
        <dbReference type="EMBL" id="NVN52843.1"/>
    </source>
</evidence>
<dbReference type="AlphaFoldDB" id="A0A850PWK5"/>
<dbReference type="Proteomes" id="UP000570517">
    <property type="component" value="Unassembled WGS sequence"/>
</dbReference>
<dbReference type="Gene3D" id="3.40.960.10">
    <property type="entry name" value="VSR Endonuclease"/>
    <property type="match status" value="1"/>
</dbReference>
<proteinExistence type="predicted"/>
<evidence type="ECO:0000313" key="2">
    <source>
        <dbReference type="Proteomes" id="UP000570517"/>
    </source>
</evidence>
<organism evidence="1 2">
    <name type="scientific">Mycolicibacterium hippocampi</name>
    <dbReference type="NCBI Taxonomy" id="659824"/>
    <lineage>
        <taxon>Bacteria</taxon>
        <taxon>Bacillati</taxon>
        <taxon>Actinomycetota</taxon>
        <taxon>Actinomycetes</taxon>
        <taxon>Mycobacteriales</taxon>
        <taxon>Mycobacteriaceae</taxon>
        <taxon>Mycolicibacterium</taxon>
    </lineage>
</organism>
<protein>
    <recommendedName>
        <fullName evidence="3">DUF559 domain-containing protein</fullName>
    </recommendedName>
</protein>
<comment type="caution">
    <text evidence="1">The sequence shown here is derived from an EMBL/GenBank/DDBJ whole genome shotgun (WGS) entry which is preliminary data.</text>
</comment>
<dbReference type="InterPro" id="IPR011335">
    <property type="entry name" value="Restrct_endonuc-II-like"/>
</dbReference>